<proteinExistence type="predicted"/>
<dbReference type="Proteomes" id="UP001159427">
    <property type="component" value="Unassembled WGS sequence"/>
</dbReference>
<name>A0ABN8M0S6_9CNID</name>
<protein>
    <submittedName>
        <fullName evidence="1">Uncharacterized protein</fullName>
    </submittedName>
</protein>
<evidence type="ECO:0000313" key="1">
    <source>
        <dbReference type="EMBL" id="CAH3023164.1"/>
    </source>
</evidence>
<sequence length="114" mass="13016">MPSMEVKEEGIVSFRWRLREGWRSIKESIASSEYRCPNGHQWCGLLIYEGGKLSVIVLIPGTTEQQVHPFPVTQVKECDVIGNIPAADITNMDDILTMKFIIRYCNLTEKLTPF</sequence>
<gene>
    <name evidence="1" type="ORF">PEVE_00018286</name>
</gene>
<accession>A0ABN8M0S6</accession>
<keyword evidence="2" id="KW-1185">Reference proteome</keyword>
<dbReference type="EMBL" id="CALNXI010000249">
    <property type="protein sequence ID" value="CAH3023164.1"/>
    <property type="molecule type" value="Genomic_DNA"/>
</dbReference>
<evidence type="ECO:0000313" key="2">
    <source>
        <dbReference type="Proteomes" id="UP001159427"/>
    </source>
</evidence>
<comment type="caution">
    <text evidence="1">The sequence shown here is derived from an EMBL/GenBank/DDBJ whole genome shotgun (WGS) entry which is preliminary data.</text>
</comment>
<reference evidence="1 2" key="1">
    <citation type="submission" date="2022-05" db="EMBL/GenBank/DDBJ databases">
        <authorList>
            <consortium name="Genoscope - CEA"/>
            <person name="William W."/>
        </authorList>
    </citation>
    <scope>NUCLEOTIDE SEQUENCE [LARGE SCALE GENOMIC DNA]</scope>
</reference>
<organism evidence="1 2">
    <name type="scientific">Porites evermanni</name>
    <dbReference type="NCBI Taxonomy" id="104178"/>
    <lineage>
        <taxon>Eukaryota</taxon>
        <taxon>Metazoa</taxon>
        <taxon>Cnidaria</taxon>
        <taxon>Anthozoa</taxon>
        <taxon>Hexacorallia</taxon>
        <taxon>Scleractinia</taxon>
        <taxon>Fungiina</taxon>
        <taxon>Poritidae</taxon>
        <taxon>Porites</taxon>
    </lineage>
</organism>